<evidence type="ECO:0000256" key="11">
    <source>
        <dbReference type="ARBA" id="ARBA00022989"/>
    </source>
</evidence>
<reference evidence="17 18" key="1">
    <citation type="journal article" date="2019" name="Int. J. Syst. Evol. Microbiol.">
        <title>The Global Catalogue of Microorganisms (GCM) 10K type strain sequencing project: providing services to taxonomists for standard genome sequencing and annotation.</title>
        <authorList>
            <consortium name="The Broad Institute Genomics Platform"/>
            <consortium name="The Broad Institute Genome Sequencing Center for Infectious Disease"/>
            <person name="Wu L."/>
            <person name="Ma J."/>
        </authorList>
    </citation>
    <scope>NUCLEOTIDE SEQUENCE [LARGE SCALE GENOMIC DNA]</scope>
    <source>
        <strain evidence="17 18">PSRA2</strain>
    </source>
</reference>
<dbReference type="InterPro" id="IPR036412">
    <property type="entry name" value="HAD-like_sf"/>
</dbReference>
<dbReference type="AlphaFoldDB" id="A0ABD5UET9"/>
<evidence type="ECO:0000256" key="1">
    <source>
        <dbReference type="ARBA" id="ARBA00004651"/>
    </source>
</evidence>
<dbReference type="Pfam" id="PF00122">
    <property type="entry name" value="E1-E2_ATPase"/>
    <property type="match status" value="1"/>
</dbReference>
<dbReference type="InterPro" id="IPR036163">
    <property type="entry name" value="HMA_dom_sf"/>
</dbReference>
<dbReference type="RefSeq" id="WP_304449789.1">
    <property type="nucleotide sequence ID" value="NZ_JARRAH010000003.1"/>
</dbReference>
<evidence type="ECO:0000256" key="6">
    <source>
        <dbReference type="ARBA" id="ARBA00022723"/>
    </source>
</evidence>
<dbReference type="SFLD" id="SFLDF00027">
    <property type="entry name" value="p-type_atpase"/>
    <property type="match status" value="1"/>
</dbReference>
<dbReference type="GO" id="GO:0005886">
    <property type="term" value="C:plasma membrane"/>
    <property type="evidence" value="ECO:0007669"/>
    <property type="project" value="UniProtKB-SubCell"/>
</dbReference>
<evidence type="ECO:0000256" key="3">
    <source>
        <dbReference type="ARBA" id="ARBA00022448"/>
    </source>
</evidence>
<dbReference type="InterPro" id="IPR051014">
    <property type="entry name" value="Cation_Transport_ATPase_IB"/>
</dbReference>
<feature type="transmembrane region" description="Helical" evidence="15">
    <location>
        <begin position="458"/>
        <end position="478"/>
    </location>
</feature>
<feature type="transmembrane region" description="Helical" evidence="15">
    <location>
        <begin position="280"/>
        <end position="298"/>
    </location>
</feature>
<comment type="subcellular location">
    <subcellularLocation>
        <location evidence="1">Cell membrane</location>
        <topology evidence="1">Multi-pass membrane protein</topology>
    </subcellularLocation>
</comment>
<evidence type="ECO:0000256" key="13">
    <source>
        <dbReference type="ARBA" id="ARBA00023136"/>
    </source>
</evidence>
<comment type="caution">
    <text evidence="17">The sequence shown here is derived from an EMBL/GenBank/DDBJ whole genome shotgun (WGS) entry which is preliminary data.</text>
</comment>
<feature type="transmembrane region" description="Helical" evidence="15">
    <location>
        <begin position="249"/>
        <end position="268"/>
    </location>
</feature>
<organism evidence="17 18">
    <name type="scientific">Halomarina ordinaria</name>
    <dbReference type="NCBI Taxonomy" id="3033939"/>
    <lineage>
        <taxon>Archaea</taxon>
        <taxon>Methanobacteriati</taxon>
        <taxon>Methanobacteriota</taxon>
        <taxon>Stenosarchaea group</taxon>
        <taxon>Halobacteria</taxon>
        <taxon>Halobacteriales</taxon>
        <taxon>Natronomonadaceae</taxon>
        <taxon>Halomarina</taxon>
    </lineage>
</organism>
<feature type="transmembrane region" description="Helical" evidence="15">
    <location>
        <begin position="490"/>
        <end position="514"/>
    </location>
</feature>
<dbReference type="CDD" id="cd00371">
    <property type="entry name" value="HMA"/>
    <property type="match status" value="2"/>
</dbReference>
<dbReference type="Gene3D" id="3.40.50.1000">
    <property type="entry name" value="HAD superfamily/HAD-like"/>
    <property type="match status" value="1"/>
</dbReference>
<proteinExistence type="inferred from homology"/>
<evidence type="ECO:0000259" key="16">
    <source>
        <dbReference type="PROSITE" id="PS50846"/>
    </source>
</evidence>
<dbReference type="Gene3D" id="2.70.150.10">
    <property type="entry name" value="Calcium-transporting ATPase, cytoplasmic transduction domain A"/>
    <property type="match status" value="1"/>
</dbReference>
<feature type="compositionally biased region" description="Low complexity" evidence="14">
    <location>
        <begin position="13"/>
        <end position="23"/>
    </location>
</feature>
<feature type="region of interest" description="Disordered" evidence="14">
    <location>
        <begin position="1"/>
        <end position="54"/>
    </location>
</feature>
<dbReference type="SUPFAM" id="SSF56784">
    <property type="entry name" value="HAD-like"/>
    <property type="match status" value="1"/>
</dbReference>
<dbReference type="NCBIfam" id="TIGR01512">
    <property type="entry name" value="ATPase-IB2_Cd"/>
    <property type="match status" value="1"/>
</dbReference>
<evidence type="ECO:0000256" key="2">
    <source>
        <dbReference type="ARBA" id="ARBA00006024"/>
    </source>
</evidence>
<dbReference type="Pfam" id="PF00702">
    <property type="entry name" value="Hydrolase"/>
    <property type="match status" value="1"/>
</dbReference>
<keyword evidence="3" id="KW-0813">Transport</keyword>
<evidence type="ECO:0000256" key="4">
    <source>
        <dbReference type="ARBA" id="ARBA00022475"/>
    </source>
</evidence>
<keyword evidence="8" id="KW-0547">Nucleotide-binding</keyword>
<evidence type="ECO:0000256" key="8">
    <source>
        <dbReference type="ARBA" id="ARBA00022741"/>
    </source>
</evidence>
<keyword evidence="4" id="KW-1003">Cell membrane</keyword>
<dbReference type="PANTHER" id="PTHR48085:SF5">
    <property type="entry name" value="CADMIUM_ZINC-TRANSPORTING ATPASE HMA4-RELATED"/>
    <property type="match status" value="1"/>
</dbReference>
<evidence type="ECO:0000256" key="5">
    <source>
        <dbReference type="ARBA" id="ARBA00022692"/>
    </source>
</evidence>
<dbReference type="InterPro" id="IPR044492">
    <property type="entry name" value="P_typ_ATPase_HD_dom"/>
</dbReference>
<dbReference type="Proteomes" id="UP001596406">
    <property type="component" value="Unassembled WGS sequence"/>
</dbReference>
<dbReference type="NCBIfam" id="TIGR00003">
    <property type="entry name" value="copper ion binding protein"/>
    <property type="match status" value="2"/>
</dbReference>
<evidence type="ECO:0000256" key="10">
    <source>
        <dbReference type="ARBA" id="ARBA00022967"/>
    </source>
</evidence>
<keyword evidence="13 15" id="KW-0472">Membrane</keyword>
<dbReference type="PRINTS" id="PR00119">
    <property type="entry name" value="CATATPASE"/>
</dbReference>
<keyword evidence="9" id="KW-0067">ATP-binding</keyword>
<sequence>MTDEAPGSDTAPSGRGAAQSSGGRDPRRGRRQDADGEHHSSRGGPPEGSLDDETAVELTVPGMDCASCAKKVEASVRQLEGIDSVDPQVTSGRLLVGYDESETDADAISDRVEKAGYTVEASSGPRTAQFDVPDMDCASCAGKVENALGSVRGVRRYETRPTSGTVRVEFDERTVSRRRLVDAIEDAGYAVTNAEEDDAAGVGRPDSVWRSQRAVKTWISGAFVGLGLLFEFVLRGPNVEVLGVLGREVLLADVLFLVAVAVGGQTIVRNGYYSARNWNLDIDLLMSGAIVGALVASLGFGAALYFEAATLAFLFSVAELLERYSMDRTRDSLRELMDLSPDEATVRRDGTEVTVPVDDVRVGEVVLVRPGENVPMDGEVVNGESAVNQAPITGESVPVDKTTGDEVYAGTVNEGGYLEVKVTSEASDNTISRVVSMVEDAQSNKTDREQFVERFAHYYTPAVVSVALAAMVIPPLAFGADWVTWFVRGLTLIVLACPCAFVISTPVSVVSGITSAAKNGVLIKGGDHLEAMGEVDAVALDKTGTLTKGELVVTDVVPLNDNTEEDVLRCARGLETRSEHPIGEAIVAQADDRGVDDREVDGFESITGKGVRADLDGTPHFAGKPGLFEELGFDLSHVHATTEGGTVTTTSRHLCERNDCVDLLEGTVPRLQSEGKTVVLVGTDDELEGVIAVADELRPDAAAMVERLHDLGVAHVVMLTGDNERTANAIAEQVGVDDVRAELLPEEKVDAVEALQREYGTVAMVGDGINDAPALATADVGVAMGAAGTDTALETADIALMGDDLSRLPYLYDLSHRANGVIRQNIWTSLGAKAVLAVAVPFGLPIWAAVLFGDAGMTVGVTGNAMRLSRVRATPGESP</sequence>
<evidence type="ECO:0000313" key="17">
    <source>
        <dbReference type="EMBL" id="MFC6838070.1"/>
    </source>
</evidence>
<dbReference type="PANTHER" id="PTHR48085">
    <property type="entry name" value="CADMIUM/ZINC-TRANSPORTING ATPASE HMA2-RELATED"/>
    <property type="match status" value="1"/>
</dbReference>
<evidence type="ECO:0000256" key="9">
    <source>
        <dbReference type="ARBA" id="ARBA00022840"/>
    </source>
</evidence>
<dbReference type="NCBIfam" id="TIGR01525">
    <property type="entry name" value="ATPase-IB_hvy"/>
    <property type="match status" value="1"/>
</dbReference>
<dbReference type="GO" id="GO:0046872">
    <property type="term" value="F:metal ion binding"/>
    <property type="evidence" value="ECO:0007669"/>
    <property type="project" value="UniProtKB-KW"/>
</dbReference>
<dbReference type="NCBIfam" id="TIGR01494">
    <property type="entry name" value="ATPase_P-type"/>
    <property type="match status" value="2"/>
</dbReference>
<name>A0ABD5UET9_9EURY</name>
<dbReference type="PROSITE" id="PS01229">
    <property type="entry name" value="COF_2"/>
    <property type="match status" value="1"/>
</dbReference>
<dbReference type="InterPro" id="IPR023299">
    <property type="entry name" value="ATPase_P-typ_cyto_dom_N"/>
</dbReference>
<dbReference type="InterPro" id="IPR023298">
    <property type="entry name" value="ATPase_P-typ_TM_dom_sf"/>
</dbReference>
<dbReference type="PROSITE" id="PS50846">
    <property type="entry name" value="HMA_2"/>
    <property type="match status" value="2"/>
</dbReference>
<dbReference type="EMBL" id="JBHSXM010000003">
    <property type="protein sequence ID" value="MFC6838070.1"/>
    <property type="molecule type" value="Genomic_DNA"/>
</dbReference>
<dbReference type="GO" id="GO:0006811">
    <property type="term" value="P:monoatomic ion transport"/>
    <property type="evidence" value="ECO:0007669"/>
    <property type="project" value="UniProtKB-KW"/>
</dbReference>
<dbReference type="Pfam" id="PF00403">
    <property type="entry name" value="HMA"/>
    <property type="match status" value="2"/>
</dbReference>
<dbReference type="InterPro" id="IPR001757">
    <property type="entry name" value="P_typ_ATPase"/>
</dbReference>
<dbReference type="SUPFAM" id="SSF81653">
    <property type="entry name" value="Calcium ATPase, transduction domain A"/>
    <property type="match status" value="1"/>
</dbReference>
<protein>
    <submittedName>
        <fullName evidence="17">Heavy metal translocating P-type ATPase</fullName>
    </submittedName>
</protein>
<evidence type="ECO:0000256" key="12">
    <source>
        <dbReference type="ARBA" id="ARBA00023065"/>
    </source>
</evidence>
<accession>A0ABD5UET9</accession>
<comment type="similarity">
    <text evidence="2">Belongs to the cation transport ATPase (P-type) (TC 3.A.3) family. Type IB subfamily.</text>
</comment>
<gene>
    <name evidence="17" type="ORF">ACFQHK_16430</name>
</gene>
<evidence type="ECO:0000313" key="18">
    <source>
        <dbReference type="Proteomes" id="UP001596406"/>
    </source>
</evidence>
<dbReference type="GO" id="GO:0005524">
    <property type="term" value="F:ATP binding"/>
    <property type="evidence" value="ECO:0007669"/>
    <property type="project" value="UniProtKB-KW"/>
</dbReference>
<dbReference type="InterPro" id="IPR006122">
    <property type="entry name" value="HMA_Cu_ion-bd"/>
</dbReference>
<keyword evidence="6" id="KW-0479">Metal-binding</keyword>
<dbReference type="InterPro" id="IPR008250">
    <property type="entry name" value="ATPase_P-typ_transduc_dom_A_sf"/>
</dbReference>
<dbReference type="Gene3D" id="3.40.1110.10">
    <property type="entry name" value="Calcium-transporting ATPase, cytoplasmic domain N"/>
    <property type="match status" value="1"/>
</dbReference>
<dbReference type="PROSITE" id="PS00154">
    <property type="entry name" value="ATPASE_E1_E2"/>
    <property type="match status" value="1"/>
</dbReference>
<dbReference type="FunFam" id="3.40.50.1000:FF:000020">
    <property type="entry name" value="Probable cation-transporting P-type ATPase"/>
    <property type="match status" value="1"/>
</dbReference>
<keyword evidence="12" id="KW-0406">Ion transport</keyword>
<dbReference type="InterPro" id="IPR023214">
    <property type="entry name" value="HAD_sf"/>
</dbReference>
<keyword evidence="7" id="KW-0677">Repeat</keyword>
<keyword evidence="11 15" id="KW-1133">Transmembrane helix</keyword>
<feature type="domain" description="HMA" evidence="16">
    <location>
        <begin position="54"/>
        <end position="120"/>
    </location>
</feature>
<dbReference type="SFLD" id="SFLDS00003">
    <property type="entry name" value="Haloacid_Dehalogenase"/>
    <property type="match status" value="1"/>
</dbReference>
<feature type="transmembrane region" description="Helical" evidence="15">
    <location>
        <begin position="214"/>
        <end position="234"/>
    </location>
</feature>
<dbReference type="InterPro" id="IPR018303">
    <property type="entry name" value="ATPase_P-typ_P_site"/>
</dbReference>
<dbReference type="InterPro" id="IPR059000">
    <property type="entry name" value="ATPase_P-type_domA"/>
</dbReference>
<dbReference type="SUPFAM" id="SSF81665">
    <property type="entry name" value="Calcium ATPase, transmembrane domain M"/>
    <property type="match status" value="1"/>
</dbReference>
<evidence type="ECO:0000256" key="15">
    <source>
        <dbReference type="SAM" id="Phobius"/>
    </source>
</evidence>
<evidence type="ECO:0000256" key="7">
    <source>
        <dbReference type="ARBA" id="ARBA00022737"/>
    </source>
</evidence>
<dbReference type="SUPFAM" id="SSF55008">
    <property type="entry name" value="HMA, heavy metal-associated domain"/>
    <property type="match status" value="2"/>
</dbReference>
<feature type="domain" description="HMA" evidence="16">
    <location>
        <begin position="126"/>
        <end position="192"/>
    </location>
</feature>
<evidence type="ECO:0000256" key="14">
    <source>
        <dbReference type="SAM" id="MobiDB-lite"/>
    </source>
</evidence>
<dbReference type="Gene3D" id="3.30.70.100">
    <property type="match status" value="2"/>
</dbReference>
<dbReference type="SFLD" id="SFLDG00002">
    <property type="entry name" value="C1.7:_P-type_atpase_like"/>
    <property type="match status" value="1"/>
</dbReference>
<feature type="compositionally biased region" description="Basic and acidic residues" evidence="14">
    <location>
        <begin position="31"/>
        <end position="40"/>
    </location>
</feature>
<keyword evidence="10" id="KW-1278">Translocase</keyword>
<dbReference type="InterPro" id="IPR006121">
    <property type="entry name" value="HMA_dom"/>
</dbReference>
<keyword evidence="18" id="KW-1185">Reference proteome</keyword>
<dbReference type="InterPro" id="IPR027256">
    <property type="entry name" value="P-typ_ATPase_IB"/>
</dbReference>
<keyword evidence="5 15" id="KW-0812">Transmembrane</keyword>
<dbReference type="FunFam" id="2.70.150.10:FF:000002">
    <property type="entry name" value="Copper-transporting ATPase 1, putative"/>
    <property type="match status" value="1"/>
</dbReference>
<dbReference type="PRINTS" id="PR00120">
    <property type="entry name" value="HATPASE"/>
</dbReference>